<feature type="compositionally biased region" description="Basic and acidic residues" evidence="1">
    <location>
        <begin position="45"/>
        <end position="73"/>
    </location>
</feature>
<dbReference type="AlphaFoldDB" id="A0A8X7RN47"/>
<proteinExistence type="predicted"/>
<reference evidence="2 3" key="1">
    <citation type="submission" date="2020-02" db="EMBL/GenBank/DDBJ databases">
        <authorList>
            <person name="Ma Q."/>
            <person name="Huang Y."/>
            <person name="Song X."/>
            <person name="Pei D."/>
        </authorList>
    </citation>
    <scope>NUCLEOTIDE SEQUENCE [LARGE SCALE GENOMIC DNA]</scope>
    <source>
        <strain evidence="2">Sxm20200214</strain>
        <tissue evidence="2">Leaf</tissue>
    </source>
</reference>
<accession>A0A8X7RN47</accession>
<feature type="compositionally biased region" description="Acidic residues" evidence="1">
    <location>
        <begin position="33"/>
        <end position="44"/>
    </location>
</feature>
<feature type="region of interest" description="Disordered" evidence="1">
    <location>
        <begin position="1"/>
        <end position="103"/>
    </location>
</feature>
<comment type="caution">
    <text evidence="2">The sequence shown here is derived from an EMBL/GenBank/DDBJ whole genome shotgun (WGS) entry which is preliminary data.</text>
</comment>
<sequence length="146" mass="16642">MFKGCCRRDSIGDGEGDHLVHVSDLTKRPEVEMGIEESGEEETAEKEWSESGRRGGVEREGQMRKEREMRDGEIALSAVEEMERSEEQFVKENEVTRQNGEPMSQFTTVVRGFGRGMVIARVFDDGDVERFKRLSCLGSYGEEEVR</sequence>
<evidence type="ECO:0000313" key="2">
    <source>
        <dbReference type="EMBL" id="KAG2292298.1"/>
    </source>
</evidence>
<keyword evidence="3" id="KW-1185">Reference proteome</keyword>
<gene>
    <name evidence="2" type="ORF">Bca52824_038967</name>
</gene>
<evidence type="ECO:0000313" key="3">
    <source>
        <dbReference type="Proteomes" id="UP000886595"/>
    </source>
</evidence>
<feature type="compositionally biased region" description="Basic and acidic residues" evidence="1">
    <location>
        <begin position="1"/>
        <end position="31"/>
    </location>
</feature>
<dbReference type="Proteomes" id="UP000886595">
    <property type="component" value="Unassembled WGS sequence"/>
</dbReference>
<dbReference type="OrthoDB" id="10377624at2759"/>
<name>A0A8X7RN47_BRACI</name>
<dbReference type="EMBL" id="JAAMPC010000009">
    <property type="protein sequence ID" value="KAG2292298.1"/>
    <property type="molecule type" value="Genomic_DNA"/>
</dbReference>
<evidence type="ECO:0000256" key="1">
    <source>
        <dbReference type="SAM" id="MobiDB-lite"/>
    </source>
</evidence>
<protein>
    <submittedName>
        <fullName evidence="2">Uncharacterized protein</fullName>
    </submittedName>
</protein>
<feature type="compositionally biased region" description="Basic and acidic residues" evidence="1">
    <location>
        <begin position="81"/>
        <end position="95"/>
    </location>
</feature>
<organism evidence="2 3">
    <name type="scientific">Brassica carinata</name>
    <name type="common">Ethiopian mustard</name>
    <name type="synonym">Abyssinian cabbage</name>
    <dbReference type="NCBI Taxonomy" id="52824"/>
    <lineage>
        <taxon>Eukaryota</taxon>
        <taxon>Viridiplantae</taxon>
        <taxon>Streptophyta</taxon>
        <taxon>Embryophyta</taxon>
        <taxon>Tracheophyta</taxon>
        <taxon>Spermatophyta</taxon>
        <taxon>Magnoliopsida</taxon>
        <taxon>eudicotyledons</taxon>
        <taxon>Gunneridae</taxon>
        <taxon>Pentapetalae</taxon>
        <taxon>rosids</taxon>
        <taxon>malvids</taxon>
        <taxon>Brassicales</taxon>
        <taxon>Brassicaceae</taxon>
        <taxon>Brassiceae</taxon>
        <taxon>Brassica</taxon>
    </lineage>
</organism>